<evidence type="ECO:0000313" key="3">
    <source>
        <dbReference type="Proteomes" id="UP000184111"/>
    </source>
</evidence>
<organism evidence="2 3">
    <name type="scientific">Actinacidiphila paucisporea</name>
    <dbReference type="NCBI Taxonomy" id="310782"/>
    <lineage>
        <taxon>Bacteria</taxon>
        <taxon>Bacillati</taxon>
        <taxon>Actinomycetota</taxon>
        <taxon>Actinomycetes</taxon>
        <taxon>Kitasatosporales</taxon>
        <taxon>Streptomycetaceae</taxon>
        <taxon>Actinacidiphila</taxon>
    </lineage>
</organism>
<reference evidence="2 3" key="1">
    <citation type="submission" date="2016-11" db="EMBL/GenBank/DDBJ databases">
        <authorList>
            <person name="Jaros S."/>
            <person name="Januszkiewicz K."/>
            <person name="Wedrychowicz H."/>
        </authorList>
    </citation>
    <scope>NUCLEOTIDE SEQUENCE [LARGE SCALE GENOMIC DNA]</scope>
    <source>
        <strain evidence="2 3">CGMCC 4.2025</strain>
    </source>
</reference>
<keyword evidence="3" id="KW-1185">Reference proteome</keyword>
<feature type="region of interest" description="Disordered" evidence="1">
    <location>
        <begin position="109"/>
        <end position="129"/>
    </location>
</feature>
<evidence type="ECO:0000256" key="1">
    <source>
        <dbReference type="SAM" id="MobiDB-lite"/>
    </source>
</evidence>
<dbReference type="Proteomes" id="UP000184111">
    <property type="component" value="Unassembled WGS sequence"/>
</dbReference>
<accession>A0A1M7MM30</accession>
<gene>
    <name evidence="2" type="ORF">SAMN05216499_116103</name>
</gene>
<sequence>MANQAVRFRVAYEGGDIRLVSEEEVGMTLPPSDELGEGEHSGFWYELRDADNQVLYRKVVRSPLREHAEAFHPETGAPTRVARAAEAGTFWLTVPSHPGACYLVLHSSPTEPRRTAEAATEVSRFDLRR</sequence>
<dbReference type="AlphaFoldDB" id="A0A1M7MM30"/>
<dbReference type="EMBL" id="FRBI01000016">
    <property type="protein sequence ID" value="SHM92102.1"/>
    <property type="molecule type" value="Genomic_DNA"/>
</dbReference>
<proteinExistence type="predicted"/>
<protein>
    <submittedName>
        <fullName evidence="2">Uncharacterized protein</fullName>
    </submittedName>
</protein>
<name>A0A1M7MM30_9ACTN</name>
<evidence type="ECO:0000313" key="2">
    <source>
        <dbReference type="EMBL" id="SHM92102.1"/>
    </source>
</evidence>
<dbReference type="OrthoDB" id="4334015at2"/>
<dbReference type="RefSeq" id="WP_143172554.1">
    <property type="nucleotide sequence ID" value="NZ_FRBI01000016.1"/>
</dbReference>